<protein>
    <submittedName>
        <fullName evidence="2">Uncharacterized protein</fullName>
    </submittedName>
</protein>
<feature type="region of interest" description="Disordered" evidence="1">
    <location>
        <begin position="238"/>
        <end position="297"/>
    </location>
</feature>
<dbReference type="EMBL" id="HACM01002974">
    <property type="protein sequence ID" value="CRZ03416.1"/>
    <property type="molecule type" value="Transcribed_RNA"/>
</dbReference>
<accession>A0A0H5QPT8</accession>
<name>A0A0H5QPT8_9EUKA</name>
<dbReference type="AlphaFoldDB" id="A0A0H5QPT8"/>
<evidence type="ECO:0000256" key="1">
    <source>
        <dbReference type="SAM" id="MobiDB-lite"/>
    </source>
</evidence>
<sequence>MGLLSLASFSINDRRVVIWVLSDTQTDRLFLSLTDGSTVWSSYIAKASIGDKQTTEAVFKSLKSQDDVSFQYRVIPTDDNLQLLISRIITTDAGPIKQGILEALLVVEPDGAHSIRAGFQSCCEKIEAQRADRIRLHNSNQRITQELDDLRQHHDKACEAKLASEEQLICRIADIQADMEKNLLENREEIAKHISSTTEHNVPNEPIALKAHIDRISNSHDNVSSNIEAALRHATQESVPAYQANGTRKRRTCNRSTSNVAKNLSKSGTTSVENNVDVQQDDKRPKPSDEDLFAQLE</sequence>
<evidence type="ECO:0000313" key="2">
    <source>
        <dbReference type="EMBL" id="CRZ03416.1"/>
    </source>
</evidence>
<feature type="compositionally biased region" description="Polar residues" evidence="1">
    <location>
        <begin position="254"/>
        <end position="278"/>
    </location>
</feature>
<feature type="compositionally biased region" description="Basic and acidic residues" evidence="1">
    <location>
        <begin position="280"/>
        <end position="289"/>
    </location>
</feature>
<proteinExistence type="predicted"/>
<reference evidence="2" key="1">
    <citation type="submission" date="2015-04" db="EMBL/GenBank/DDBJ databases">
        <title>The genome sequence of the plant pathogenic Rhizarian Plasmodiophora brassicae reveals insights in its biotrophic life cycle and the origin of chitin synthesis.</title>
        <authorList>
            <person name="Schwelm A."/>
            <person name="Fogelqvist J."/>
            <person name="Knaust A."/>
            <person name="Julke S."/>
            <person name="Lilja T."/>
            <person name="Dhandapani V."/>
            <person name="Bonilla-Rosso G."/>
            <person name="Karlsson M."/>
            <person name="Shevchenko A."/>
            <person name="Choi S.R."/>
            <person name="Kim H.G."/>
            <person name="Park J.Y."/>
            <person name="Lim Y.P."/>
            <person name="Ludwig-Muller J."/>
            <person name="Dixelius C."/>
        </authorList>
    </citation>
    <scope>NUCLEOTIDE SEQUENCE</scope>
    <source>
        <tissue evidence="2">Potato root galls</tissue>
    </source>
</reference>
<organism evidence="2">
    <name type="scientific">Spongospora subterranea</name>
    <dbReference type="NCBI Taxonomy" id="70186"/>
    <lineage>
        <taxon>Eukaryota</taxon>
        <taxon>Sar</taxon>
        <taxon>Rhizaria</taxon>
        <taxon>Endomyxa</taxon>
        <taxon>Phytomyxea</taxon>
        <taxon>Plasmodiophorida</taxon>
        <taxon>Plasmodiophoridae</taxon>
        <taxon>Spongospora</taxon>
    </lineage>
</organism>